<dbReference type="Proteomes" id="UP000308600">
    <property type="component" value="Unassembled WGS sequence"/>
</dbReference>
<gene>
    <name evidence="1" type="ORF">BDN72DRAFT_98436</name>
</gene>
<evidence type="ECO:0000313" key="2">
    <source>
        <dbReference type="Proteomes" id="UP000308600"/>
    </source>
</evidence>
<protein>
    <submittedName>
        <fullName evidence="1">Uncharacterized protein</fullName>
    </submittedName>
</protein>
<proteinExistence type="predicted"/>
<keyword evidence="2" id="KW-1185">Reference proteome</keyword>
<dbReference type="EMBL" id="ML208377">
    <property type="protein sequence ID" value="TFK67388.1"/>
    <property type="molecule type" value="Genomic_DNA"/>
</dbReference>
<accession>A0ACD3AN84</accession>
<reference evidence="1 2" key="1">
    <citation type="journal article" date="2019" name="Nat. Ecol. Evol.">
        <title>Megaphylogeny resolves global patterns of mushroom evolution.</title>
        <authorList>
            <person name="Varga T."/>
            <person name="Krizsan K."/>
            <person name="Foldi C."/>
            <person name="Dima B."/>
            <person name="Sanchez-Garcia M."/>
            <person name="Sanchez-Ramirez S."/>
            <person name="Szollosi G.J."/>
            <person name="Szarkandi J.G."/>
            <person name="Papp V."/>
            <person name="Albert L."/>
            <person name="Andreopoulos W."/>
            <person name="Angelini C."/>
            <person name="Antonin V."/>
            <person name="Barry K.W."/>
            <person name="Bougher N.L."/>
            <person name="Buchanan P."/>
            <person name="Buyck B."/>
            <person name="Bense V."/>
            <person name="Catcheside P."/>
            <person name="Chovatia M."/>
            <person name="Cooper J."/>
            <person name="Damon W."/>
            <person name="Desjardin D."/>
            <person name="Finy P."/>
            <person name="Geml J."/>
            <person name="Haridas S."/>
            <person name="Hughes K."/>
            <person name="Justo A."/>
            <person name="Karasinski D."/>
            <person name="Kautmanova I."/>
            <person name="Kiss B."/>
            <person name="Kocsube S."/>
            <person name="Kotiranta H."/>
            <person name="LaButti K.M."/>
            <person name="Lechner B.E."/>
            <person name="Liimatainen K."/>
            <person name="Lipzen A."/>
            <person name="Lukacs Z."/>
            <person name="Mihaltcheva S."/>
            <person name="Morgado L.N."/>
            <person name="Niskanen T."/>
            <person name="Noordeloos M.E."/>
            <person name="Ohm R.A."/>
            <person name="Ortiz-Santana B."/>
            <person name="Ovrebo C."/>
            <person name="Racz N."/>
            <person name="Riley R."/>
            <person name="Savchenko A."/>
            <person name="Shiryaev A."/>
            <person name="Soop K."/>
            <person name="Spirin V."/>
            <person name="Szebenyi C."/>
            <person name="Tomsovsky M."/>
            <person name="Tulloss R.E."/>
            <person name="Uehling J."/>
            <person name="Grigoriev I.V."/>
            <person name="Vagvolgyi C."/>
            <person name="Papp T."/>
            <person name="Martin F.M."/>
            <person name="Miettinen O."/>
            <person name="Hibbett D.S."/>
            <person name="Nagy L.G."/>
        </authorList>
    </citation>
    <scope>NUCLEOTIDE SEQUENCE [LARGE SCALE GENOMIC DNA]</scope>
    <source>
        <strain evidence="1 2">NL-1719</strain>
    </source>
</reference>
<organism evidence="1 2">
    <name type="scientific">Pluteus cervinus</name>
    <dbReference type="NCBI Taxonomy" id="181527"/>
    <lineage>
        <taxon>Eukaryota</taxon>
        <taxon>Fungi</taxon>
        <taxon>Dikarya</taxon>
        <taxon>Basidiomycota</taxon>
        <taxon>Agaricomycotina</taxon>
        <taxon>Agaricomycetes</taxon>
        <taxon>Agaricomycetidae</taxon>
        <taxon>Agaricales</taxon>
        <taxon>Pluteineae</taxon>
        <taxon>Pluteaceae</taxon>
        <taxon>Pluteus</taxon>
    </lineage>
</organism>
<evidence type="ECO:0000313" key="1">
    <source>
        <dbReference type="EMBL" id="TFK67388.1"/>
    </source>
</evidence>
<name>A0ACD3AN84_9AGAR</name>
<sequence>MSLGSTSFPAELLYFILDDYRPVYDAEVIELIQTPKVKTSKNWAPYASKLHFFAQLRLVCRAWYNFITPLLYSTFTLPTHPYEDLERAGKGLSHYPGLIDRLVLRGHLGDGAAQHAAELLAACLSQCTHLRTLEILDAHRIFQSSSKSKSLAIFLAIPPTVPLDCLIFRFLRPNASSLRIYPISITLIGLGSLNQKLKTLEIHDLHRRPAIHPDDYAILGLPSSFPNLQRLVVRSPGFSEYVLSKFISRIFYKITPPLITSGWSSARQWATPLRDLTLFWNGTSQAAYNILDLLKADDLGQNLTSFSIYSDPLSLKPEASDVLLELPAKIIAACPHLEAFVYFVISPDTVFTQLPRTLKTLGLPLINDYPFYDYVWQTVKPLTLNHHKSLVDWLERTNGRGIKNLLLQRATQGPPPGLEGVTKACLAANVELTLSWEPAYPR</sequence>